<keyword evidence="2" id="KW-1185">Reference proteome</keyword>
<accession>A0A1G8RQ54</accession>
<dbReference type="Proteomes" id="UP000199382">
    <property type="component" value="Unassembled WGS sequence"/>
</dbReference>
<dbReference type="AlphaFoldDB" id="A0A1G8RQ54"/>
<reference evidence="1 2" key="1">
    <citation type="submission" date="2016-10" db="EMBL/GenBank/DDBJ databases">
        <authorList>
            <person name="de Groot N.N."/>
        </authorList>
    </citation>
    <scope>NUCLEOTIDE SEQUENCE [LARGE SCALE GENOMIC DNA]</scope>
    <source>
        <strain evidence="1 2">DSM 25294</strain>
    </source>
</reference>
<dbReference type="OrthoDB" id="8480178at2"/>
<sequence length="67" mass="7701">MTNEMQEMPPIESLFDFFQRWGLLRPEMEALRASDRLGPRERTILAALIDLADRVGPDDLAPQDSKE</sequence>
<evidence type="ECO:0000313" key="2">
    <source>
        <dbReference type="Proteomes" id="UP000199382"/>
    </source>
</evidence>
<protein>
    <submittedName>
        <fullName evidence="1">Uncharacterized protein</fullName>
    </submittedName>
</protein>
<proteinExistence type="predicted"/>
<gene>
    <name evidence="1" type="ORF">SAMN04488026_101380</name>
</gene>
<evidence type="ECO:0000313" key="1">
    <source>
        <dbReference type="EMBL" id="SDJ19066.1"/>
    </source>
</evidence>
<dbReference type="RefSeq" id="WP_093153447.1">
    <property type="nucleotide sequence ID" value="NZ_FNEK01000013.1"/>
</dbReference>
<name>A0A1G8RQ54_9RHOB</name>
<organism evidence="1 2">
    <name type="scientific">Aliiruegeria lutimaris</name>
    <dbReference type="NCBI Taxonomy" id="571298"/>
    <lineage>
        <taxon>Bacteria</taxon>
        <taxon>Pseudomonadati</taxon>
        <taxon>Pseudomonadota</taxon>
        <taxon>Alphaproteobacteria</taxon>
        <taxon>Rhodobacterales</taxon>
        <taxon>Roseobacteraceae</taxon>
        <taxon>Aliiruegeria</taxon>
    </lineage>
</organism>
<dbReference type="STRING" id="571298.SAMN04488026_101380"/>
<dbReference type="EMBL" id="FNEK01000013">
    <property type="protein sequence ID" value="SDJ19066.1"/>
    <property type="molecule type" value="Genomic_DNA"/>
</dbReference>